<evidence type="ECO:0000313" key="1">
    <source>
        <dbReference type="EMBL" id="GEY58504.1"/>
    </source>
</evidence>
<reference evidence="1" key="1">
    <citation type="journal article" date="2019" name="Sci. Rep.">
        <title>Draft genome of Tanacetum cinerariifolium, the natural source of mosquito coil.</title>
        <authorList>
            <person name="Yamashiro T."/>
            <person name="Shiraishi A."/>
            <person name="Satake H."/>
            <person name="Nakayama K."/>
        </authorList>
    </citation>
    <scope>NUCLEOTIDE SEQUENCE</scope>
</reference>
<protein>
    <submittedName>
        <fullName evidence="1">Uncharacterized protein</fullName>
    </submittedName>
</protein>
<dbReference type="AlphaFoldDB" id="A0A699HQD3"/>
<dbReference type="EMBL" id="BKCJ010191108">
    <property type="protein sequence ID" value="GEY58504.1"/>
    <property type="molecule type" value="Genomic_DNA"/>
</dbReference>
<sequence>MELVLEQTQQGTSHEVLVSAEGVEELKRKVKIKSEKKEALLTLKAKTGSIHLLLETKDSILQARNRVKKILLKLNIPDYRSILADLKIYIKMDMERQSVKVKELQEKCIIKAFQVIKSRKLLFTWMPYDFLRLSLSKNQRLIAELEALGQRADAVRHLKAGYAEDMDESE</sequence>
<name>A0A699HQD3_TANCI</name>
<accession>A0A699HQD3</accession>
<proteinExistence type="predicted"/>
<comment type="caution">
    <text evidence="1">The sequence shown here is derived from an EMBL/GenBank/DDBJ whole genome shotgun (WGS) entry which is preliminary data.</text>
</comment>
<gene>
    <name evidence="1" type="ORF">Tci_430478</name>
</gene>
<organism evidence="1">
    <name type="scientific">Tanacetum cinerariifolium</name>
    <name type="common">Dalmatian daisy</name>
    <name type="synonym">Chrysanthemum cinerariifolium</name>
    <dbReference type="NCBI Taxonomy" id="118510"/>
    <lineage>
        <taxon>Eukaryota</taxon>
        <taxon>Viridiplantae</taxon>
        <taxon>Streptophyta</taxon>
        <taxon>Embryophyta</taxon>
        <taxon>Tracheophyta</taxon>
        <taxon>Spermatophyta</taxon>
        <taxon>Magnoliopsida</taxon>
        <taxon>eudicotyledons</taxon>
        <taxon>Gunneridae</taxon>
        <taxon>Pentapetalae</taxon>
        <taxon>asterids</taxon>
        <taxon>campanulids</taxon>
        <taxon>Asterales</taxon>
        <taxon>Asteraceae</taxon>
        <taxon>Asteroideae</taxon>
        <taxon>Anthemideae</taxon>
        <taxon>Anthemidinae</taxon>
        <taxon>Tanacetum</taxon>
    </lineage>
</organism>